<dbReference type="Gramene" id="EFJ37392">
    <property type="protein sequence ID" value="EFJ37392"/>
    <property type="gene ID" value="SELMODRAFT_403680"/>
</dbReference>
<dbReference type="KEGG" id="smo:SELMODRAFT_403680"/>
<dbReference type="AlphaFoldDB" id="D8QS68"/>
<sequence>MATRELFHASQLQRRTRPPTQYGLAILFAAIAEPCVSIQWKTGALRQIYSLSHYEIAWHHLEGTGTEQRSSYSGMHSNFGSHGKRLLFQAGRYELREALNQVNEGKKLAKAKWKRMQGEKNGIFTLFKGQPPVWPHEEQQLCEKVLGPGMI</sequence>
<dbReference type="InParanoid" id="D8QS68"/>
<dbReference type="HOGENOM" id="CLU_1734600_0_0_1"/>
<gene>
    <name evidence="1" type="ORF">SELMODRAFT_403680</name>
</gene>
<name>D8QS68_SELML</name>
<proteinExistence type="predicted"/>
<accession>D8QS68</accession>
<organism evidence="2">
    <name type="scientific">Selaginella moellendorffii</name>
    <name type="common">Spikemoss</name>
    <dbReference type="NCBI Taxonomy" id="88036"/>
    <lineage>
        <taxon>Eukaryota</taxon>
        <taxon>Viridiplantae</taxon>
        <taxon>Streptophyta</taxon>
        <taxon>Embryophyta</taxon>
        <taxon>Tracheophyta</taxon>
        <taxon>Lycopodiopsida</taxon>
        <taxon>Selaginellales</taxon>
        <taxon>Selaginellaceae</taxon>
        <taxon>Selaginella</taxon>
    </lineage>
</organism>
<dbReference type="Proteomes" id="UP000001514">
    <property type="component" value="Unassembled WGS sequence"/>
</dbReference>
<keyword evidence="2" id="KW-1185">Reference proteome</keyword>
<protein>
    <submittedName>
        <fullName evidence="1">Uncharacterized protein</fullName>
    </submittedName>
</protein>
<reference evidence="1 2" key="1">
    <citation type="journal article" date="2011" name="Science">
        <title>The Selaginella genome identifies genetic changes associated with the evolution of vascular plants.</title>
        <authorList>
            <person name="Banks J.A."/>
            <person name="Nishiyama T."/>
            <person name="Hasebe M."/>
            <person name="Bowman J.L."/>
            <person name="Gribskov M."/>
            <person name="dePamphilis C."/>
            <person name="Albert V.A."/>
            <person name="Aono N."/>
            <person name="Aoyama T."/>
            <person name="Ambrose B.A."/>
            <person name="Ashton N.W."/>
            <person name="Axtell M.J."/>
            <person name="Barker E."/>
            <person name="Barker M.S."/>
            <person name="Bennetzen J.L."/>
            <person name="Bonawitz N.D."/>
            <person name="Chapple C."/>
            <person name="Cheng C."/>
            <person name="Correa L.G."/>
            <person name="Dacre M."/>
            <person name="DeBarry J."/>
            <person name="Dreyer I."/>
            <person name="Elias M."/>
            <person name="Engstrom E.M."/>
            <person name="Estelle M."/>
            <person name="Feng L."/>
            <person name="Finet C."/>
            <person name="Floyd S.K."/>
            <person name="Frommer W.B."/>
            <person name="Fujita T."/>
            <person name="Gramzow L."/>
            <person name="Gutensohn M."/>
            <person name="Harholt J."/>
            <person name="Hattori M."/>
            <person name="Heyl A."/>
            <person name="Hirai T."/>
            <person name="Hiwatashi Y."/>
            <person name="Ishikawa M."/>
            <person name="Iwata M."/>
            <person name="Karol K.G."/>
            <person name="Koehler B."/>
            <person name="Kolukisaoglu U."/>
            <person name="Kubo M."/>
            <person name="Kurata T."/>
            <person name="Lalonde S."/>
            <person name="Li K."/>
            <person name="Li Y."/>
            <person name="Litt A."/>
            <person name="Lyons E."/>
            <person name="Manning G."/>
            <person name="Maruyama T."/>
            <person name="Michael T.P."/>
            <person name="Mikami K."/>
            <person name="Miyazaki S."/>
            <person name="Morinaga S."/>
            <person name="Murata T."/>
            <person name="Mueller-Roeber B."/>
            <person name="Nelson D.R."/>
            <person name="Obara M."/>
            <person name="Oguri Y."/>
            <person name="Olmstead R.G."/>
            <person name="Onodera N."/>
            <person name="Petersen B.L."/>
            <person name="Pils B."/>
            <person name="Prigge M."/>
            <person name="Rensing S.A."/>
            <person name="Riano-Pachon D.M."/>
            <person name="Roberts A.W."/>
            <person name="Sato Y."/>
            <person name="Scheller H.V."/>
            <person name="Schulz B."/>
            <person name="Schulz C."/>
            <person name="Shakirov E.V."/>
            <person name="Shibagaki N."/>
            <person name="Shinohara N."/>
            <person name="Shippen D.E."/>
            <person name="Soerensen I."/>
            <person name="Sotooka R."/>
            <person name="Sugimoto N."/>
            <person name="Sugita M."/>
            <person name="Sumikawa N."/>
            <person name="Tanurdzic M."/>
            <person name="Theissen G."/>
            <person name="Ulvskov P."/>
            <person name="Wakazuki S."/>
            <person name="Weng J.K."/>
            <person name="Willats W.W."/>
            <person name="Wipf D."/>
            <person name="Wolf P.G."/>
            <person name="Yang L."/>
            <person name="Zimmer A.D."/>
            <person name="Zhu Q."/>
            <person name="Mitros T."/>
            <person name="Hellsten U."/>
            <person name="Loque D."/>
            <person name="Otillar R."/>
            <person name="Salamov A."/>
            <person name="Schmutz J."/>
            <person name="Shapiro H."/>
            <person name="Lindquist E."/>
            <person name="Lucas S."/>
            <person name="Rokhsar D."/>
            <person name="Grigoriev I.V."/>
        </authorList>
    </citation>
    <scope>NUCLEOTIDE SEQUENCE [LARGE SCALE GENOMIC DNA]</scope>
</reference>
<evidence type="ECO:0000313" key="1">
    <source>
        <dbReference type="EMBL" id="EFJ37392.1"/>
    </source>
</evidence>
<dbReference type="EMBL" id="GL377566">
    <property type="protein sequence ID" value="EFJ37392.1"/>
    <property type="molecule type" value="Genomic_DNA"/>
</dbReference>
<evidence type="ECO:0000313" key="2">
    <source>
        <dbReference type="Proteomes" id="UP000001514"/>
    </source>
</evidence>